<evidence type="ECO:0000256" key="3">
    <source>
        <dbReference type="ARBA" id="ARBA00022692"/>
    </source>
</evidence>
<feature type="region of interest" description="Disordered" evidence="6">
    <location>
        <begin position="530"/>
        <end position="629"/>
    </location>
</feature>
<name>A0AAV1IK61_9CHLO</name>
<feature type="transmembrane region" description="Helical" evidence="7">
    <location>
        <begin position="283"/>
        <end position="308"/>
    </location>
</feature>
<dbReference type="InterPro" id="IPR051584">
    <property type="entry name" value="GPCR-associated_LMBR1"/>
</dbReference>
<evidence type="ECO:0000313" key="8">
    <source>
        <dbReference type="EMBL" id="CAK0787524.1"/>
    </source>
</evidence>
<dbReference type="Proteomes" id="UP001314263">
    <property type="component" value="Unassembled WGS sequence"/>
</dbReference>
<keyword evidence="3 7" id="KW-0812">Transmembrane</keyword>
<comment type="similarity">
    <text evidence="2">Belongs to the LIMR family.</text>
</comment>
<evidence type="ECO:0000256" key="2">
    <source>
        <dbReference type="ARBA" id="ARBA00010487"/>
    </source>
</evidence>
<dbReference type="Pfam" id="PF04791">
    <property type="entry name" value="LMBR1"/>
    <property type="match status" value="1"/>
</dbReference>
<dbReference type="EMBL" id="CAUYUE010000017">
    <property type="protein sequence ID" value="CAK0787524.1"/>
    <property type="molecule type" value="Genomic_DNA"/>
</dbReference>
<dbReference type="AlphaFoldDB" id="A0AAV1IK61"/>
<reference evidence="8 9" key="1">
    <citation type="submission" date="2023-10" db="EMBL/GenBank/DDBJ databases">
        <authorList>
            <person name="Maclean D."/>
            <person name="Macfadyen A."/>
        </authorList>
    </citation>
    <scope>NUCLEOTIDE SEQUENCE [LARGE SCALE GENOMIC DNA]</scope>
</reference>
<comment type="subcellular location">
    <subcellularLocation>
        <location evidence="1">Membrane</location>
        <topology evidence="1">Multi-pass membrane protein</topology>
    </subcellularLocation>
</comment>
<organism evidence="8 9">
    <name type="scientific">Coccomyxa viridis</name>
    <dbReference type="NCBI Taxonomy" id="1274662"/>
    <lineage>
        <taxon>Eukaryota</taxon>
        <taxon>Viridiplantae</taxon>
        <taxon>Chlorophyta</taxon>
        <taxon>core chlorophytes</taxon>
        <taxon>Trebouxiophyceae</taxon>
        <taxon>Trebouxiophyceae incertae sedis</taxon>
        <taxon>Coccomyxaceae</taxon>
        <taxon>Coccomyxa</taxon>
    </lineage>
</organism>
<feature type="transmembrane region" description="Helical" evidence="7">
    <location>
        <begin position="429"/>
        <end position="449"/>
    </location>
</feature>
<comment type="caution">
    <text evidence="8">The sequence shown here is derived from an EMBL/GenBank/DDBJ whole genome shotgun (WGS) entry which is preliminary data.</text>
</comment>
<protein>
    <submittedName>
        <fullName evidence="8">Uncharacterized protein</fullName>
    </submittedName>
</protein>
<evidence type="ECO:0000256" key="7">
    <source>
        <dbReference type="SAM" id="Phobius"/>
    </source>
</evidence>
<feature type="transmembrane region" description="Helical" evidence="7">
    <location>
        <begin position="111"/>
        <end position="132"/>
    </location>
</feature>
<dbReference type="PANTHER" id="PTHR21355:SF0">
    <property type="entry name" value="G-PROTEIN COUPLED RECEPTOR-ASSOCIATED PROTEIN LMBRD2"/>
    <property type="match status" value="1"/>
</dbReference>
<evidence type="ECO:0000256" key="5">
    <source>
        <dbReference type="ARBA" id="ARBA00023136"/>
    </source>
</evidence>
<keyword evidence="9" id="KW-1185">Reference proteome</keyword>
<feature type="transmembrane region" description="Helical" evidence="7">
    <location>
        <begin position="328"/>
        <end position="349"/>
    </location>
</feature>
<gene>
    <name evidence="8" type="ORF">CVIRNUC_010744</name>
</gene>
<keyword evidence="4 7" id="KW-1133">Transmembrane helix</keyword>
<proteinExistence type="inferred from homology"/>
<feature type="transmembrane region" description="Helical" evidence="7">
    <location>
        <begin position="370"/>
        <end position="394"/>
    </location>
</feature>
<dbReference type="PANTHER" id="PTHR21355">
    <property type="entry name" value="G-PROTEIN COUPLED RECEPTOR-ASSOCIATED PROTEIN LMBRD2"/>
    <property type="match status" value="1"/>
</dbReference>
<dbReference type="GO" id="GO:0016020">
    <property type="term" value="C:membrane"/>
    <property type="evidence" value="ECO:0007669"/>
    <property type="project" value="UniProtKB-SubCell"/>
</dbReference>
<feature type="transmembrane region" description="Helical" evidence="7">
    <location>
        <begin position="138"/>
        <end position="164"/>
    </location>
</feature>
<evidence type="ECO:0000256" key="1">
    <source>
        <dbReference type="ARBA" id="ARBA00004141"/>
    </source>
</evidence>
<evidence type="ECO:0000256" key="6">
    <source>
        <dbReference type="SAM" id="MobiDB-lite"/>
    </source>
</evidence>
<sequence>MWLFYAVSLPGVVAFTAWALTFMPSKGTSLLVKVDVGISWVSALATLILVPSDIYHAMQGQHLELLRQWWRMSYWYGFIAQFTILPFHQEFADSGAFSVWARIGAALKNNLIFYAVLTVVGAVGLLLLLGTGELAPRNVLGFCVAASNAFGLIAGIFLMGYGLVAVPRQLWRTADIKGAERAAYHKAGLQADRAIAAKKEMEKEAALVQKVSASFGRRDFLRRHMDKIEAMIADSGESAASAVAVEEGADLDYFDLEDLGRLRRDVRRAIENVQRERELYHEIVLRLLAIGTALLSVAIVLAEATISPYLPNLSIFSWALHKTSGNELATELLTFASLAYPCLCAYYAIYKLGRFSFYLLVPRHTSPYSLLANAMLMCRFAPPLAFNFMAGIALPPGKSYSPGRDVTETIFYEEFGVLMMHQPLIGWDFTTYLPAALVPYMLLLVFNAFNRIASLCTRSDSMEFEDDFETQSGAAARGMALLQAELENFNAGRPLGLTISVQGSSGPGGSSSKPRAGQRSWMFWRSSASSGLLDGEQDGDAASPPAPGRTRRSYSRSLSKQMEDIPLAEGGGGTGQRNGHRAGDLDSIFEKMGTGREGPDGRSGEQPFNLEPEPSSGGLRGLGLWRSRQ</sequence>
<evidence type="ECO:0000256" key="4">
    <source>
        <dbReference type="ARBA" id="ARBA00022989"/>
    </source>
</evidence>
<feature type="compositionally biased region" description="Basic and acidic residues" evidence="6">
    <location>
        <begin position="593"/>
        <end position="603"/>
    </location>
</feature>
<accession>A0AAV1IK61</accession>
<feature type="transmembrane region" description="Helical" evidence="7">
    <location>
        <begin position="38"/>
        <end position="58"/>
    </location>
</feature>
<dbReference type="InterPro" id="IPR006876">
    <property type="entry name" value="LMBR1-like_membr_prot"/>
</dbReference>
<keyword evidence="5 7" id="KW-0472">Membrane</keyword>
<evidence type="ECO:0000313" key="9">
    <source>
        <dbReference type="Proteomes" id="UP001314263"/>
    </source>
</evidence>